<sequence>MSAAAQARGTSSWWKGHAAFLLMVGVWLAWTAGLRPLTAPDEGRYAGVARAMLESGDWLVPRLNGLPFFHKPPLFYWLGAGAMQVFGVHEWAARLPSVLGAWLAAASLYTLLRRHGDLRLARWATLALCTSPFFFVGAQFANLDMLVAGCITATIACAADALLCLDEERPWRIALALAFASAGLGLLAKGLIGVVLPGGVIVLWALLTRRTRVALRMAVWWPGWLLMALVAGPWFVAMQLRYPEFFDYFVITQHFRRFAASGFNNEHPFWFYAPVVLGLCLPWTPWLLLWWRKAAPAPSRGAQGLPLLMLVWMGVVVVFFSLPRSKLVGYVLPALPPLAALVALGLERALAGSPRRAKVLGATGTLAALLCVGGVAAAGHYGTPPDARLQLPAGESVRPGDRVVMLDHYFYELPFYWQLPGPVTVASDWRPAVAQASDNWRKELADAGAFEPVTQAAWLQGIDAQPARICAPGRTWVIGPSNAQLVAPWVLGMQLVTFNTEIAVWRHDGRAGEGPDCLTGHGAPGALPAWSGAS</sequence>
<feature type="transmembrane region" description="Helical" evidence="8">
    <location>
        <begin position="91"/>
        <end position="111"/>
    </location>
</feature>
<dbReference type="RefSeq" id="WP_244917762.1">
    <property type="nucleotide sequence ID" value="NZ_QQAV01000005.1"/>
</dbReference>
<dbReference type="PANTHER" id="PTHR33908">
    <property type="entry name" value="MANNOSYLTRANSFERASE YKCB-RELATED"/>
    <property type="match status" value="1"/>
</dbReference>
<feature type="transmembrane region" description="Helical" evidence="8">
    <location>
        <begin position="219"/>
        <end position="238"/>
    </location>
</feature>
<evidence type="ECO:0000313" key="11">
    <source>
        <dbReference type="Proteomes" id="UP000255265"/>
    </source>
</evidence>
<feature type="transmembrane region" description="Helical" evidence="8">
    <location>
        <begin position="123"/>
        <end position="140"/>
    </location>
</feature>
<dbReference type="GO" id="GO:0005886">
    <property type="term" value="C:plasma membrane"/>
    <property type="evidence" value="ECO:0007669"/>
    <property type="project" value="UniProtKB-SubCell"/>
</dbReference>
<accession>A0A370FGD5</accession>
<keyword evidence="11" id="KW-1185">Reference proteome</keyword>
<comment type="subcellular location">
    <subcellularLocation>
        <location evidence="1">Cell membrane</location>
        <topology evidence="1">Multi-pass membrane protein</topology>
    </subcellularLocation>
</comment>
<keyword evidence="7 8" id="KW-0472">Membrane</keyword>
<comment type="caution">
    <text evidence="10">The sequence shown here is derived from an EMBL/GenBank/DDBJ whole genome shotgun (WGS) entry which is preliminary data.</text>
</comment>
<dbReference type="GO" id="GO:0009103">
    <property type="term" value="P:lipopolysaccharide biosynthetic process"/>
    <property type="evidence" value="ECO:0007669"/>
    <property type="project" value="UniProtKB-ARBA"/>
</dbReference>
<dbReference type="GO" id="GO:0016763">
    <property type="term" value="F:pentosyltransferase activity"/>
    <property type="evidence" value="ECO:0007669"/>
    <property type="project" value="TreeGrafter"/>
</dbReference>
<keyword evidence="6 8" id="KW-1133">Transmembrane helix</keyword>
<dbReference type="InterPro" id="IPR003342">
    <property type="entry name" value="ArnT-like_N"/>
</dbReference>
<proteinExistence type="predicted"/>
<dbReference type="GO" id="GO:0006493">
    <property type="term" value="P:protein O-linked glycosylation"/>
    <property type="evidence" value="ECO:0007669"/>
    <property type="project" value="InterPro"/>
</dbReference>
<protein>
    <submittedName>
        <fullName evidence="10">4-amino-4-deoxy-L-arabinose transferase-like glycosyltransferase</fullName>
    </submittedName>
</protein>
<evidence type="ECO:0000256" key="2">
    <source>
        <dbReference type="ARBA" id="ARBA00022475"/>
    </source>
</evidence>
<evidence type="ECO:0000256" key="1">
    <source>
        <dbReference type="ARBA" id="ARBA00004651"/>
    </source>
</evidence>
<keyword evidence="2" id="KW-1003">Cell membrane</keyword>
<reference evidence="10 11" key="1">
    <citation type="submission" date="2018-07" db="EMBL/GenBank/DDBJ databases">
        <title>Genomic Encyclopedia of Type Strains, Phase IV (KMG-IV): sequencing the most valuable type-strain genomes for metagenomic binning, comparative biology and taxonomic classification.</title>
        <authorList>
            <person name="Goeker M."/>
        </authorList>
    </citation>
    <scope>NUCLEOTIDE SEQUENCE [LARGE SCALE GENOMIC DNA]</scope>
    <source>
        <strain evidence="10 11">DSM 21352</strain>
    </source>
</reference>
<feature type="transmembrane region" description="Helical" evidence="8">
    <location>
        <begin position="328"/>
        <end position="347"/>
    </location>
</feature>
<feature type="transmembrane region" description="Helical" evidence="8">
    <location>
        <begin position="12"/>
        <end position="30"/>
    </location>
</feature>
<name>A0A370FGD5_9BURK</name>
<keyword evidence="4 10" id="KW-0808">Transferase</keyword>
<dbReference type="Proteomes" id="UP000255265">
    <property type="component" value="Unassembled WGS sequence"/>
</dbReference>
<evidence type="ECO:0000256" key="7">
    <source>
        <dbReference type="ARBA" id="ARBA00023136"/>
    </source>
</evidence>
<feature type="transmembrane region" description="Helical" evidence="8">
    <location>
        <begin position="359"/>
        <end position="381"/>
    </location>
</feature>
<evidence type="ECO:0000259" key="9">
    <source>
        <dbReference type="Pfam" id="PF02366"/>
    </source>
</evidence>
<feature type="transmembrane region" description="Helical" evidence="8">
    <location>
        <begin position="303"/>
        <end position="322"/>
    </location>
</feature>
<feature type="domain" description="ArnT-like N-terminal" evidence="9">
    <location>
        <begin position="44"/>
        <end position="249"/>
    </location>
</feature>
<organism evidence="10 11">
    <name type="scientific">Pseudacidovorax intermedius</name>
    <dbReference type="NCBI Taxonomy" id="433924"/>
    <lineage>
        <taxon>Bacteria</taxon>
        <taxon>Pseudomonadati</taxon>
        <taxon>Pseudomonadota</taxon>
        <taxon>Betaproteobacteria</taxon>
        <taxon>Burkholderiales</taxon>
        <taxon>Comamonadaceae</taxon>
        <taxon>Pseudacidovorax</taxon>
    </lineage>
</organism>
<keyword evidence="5 8" id="KW-0812">Transmembrane</keyword>
<evidence type="ECO:0000256" key="8">
    <source>
        <dbReference type="SAM" id="Phobius"/>
    </source>
</evidence>
<evidence type="ECO:0000256" key="5">
    <source>
        <dbReference type="ARBA" id="ARBA00022692"/>
    </source>
</evidence>
<dbReference type="InterPro" id="IPR050297">
    <property type="entry name" value="LipidA_mod_glycosyltrf_83"/>
</dbReference>
<dbReference type="EMBL" id="QQAV01000005">
    <property type="protein sequence ID" value="RDI24363.1"/>
    <property type="molecule type" value="Genomic_DNA"/>
</dbReference>
<dbReference type="PANTHER" id="PTHR33908:SF3">
    <property type="entry name" value="UNDECAPRENYL PHOSPHATE-ALPHA-4-AMINO-4-DEOXY-L-ARABINOSE ARABINOSYL TRANSFERASE"/>
    <property type="match status" value="1"/>
</dbReference>
<evidence type="ECO:0000256" key="4">
    <source>
        <dbReference type="ARBA" id="ARBA00022679"/>
    </source>
</evidence>
<dbReference type="GO" id="GO:0000030">
    <property type="term" value="F:mannosyltransferase activity"/>
    <property type="evidence" value="ECO:0007669"/>
    <property type="project" value="InterPro"/>
</dbReference>
<dbReference type="Pfam" id="PF02366">
    <property type="entry name" value="PMT"/>
    <property type="match status" value="1"/>
</dbReference>
<evidence type="ECO:0000256" key="6">
    <source>
        <dbReference type="ARBA" id="ARBA00022989"/>
    </source>
</evidence>
<dbReference type="AlphaFoldDB" id="A0A370FGD5"/>
<feature type="transmembrane region" description="Helical" evidence="8">
    <location>
        <begin position="177"/>
        <end position="207"/>
    </location>
</feature>
<feature type="transmembrane region" description="Helical" evidence="8">
    <location>
        <begin position="269"/>
        <end position="291"/>
    </location>
</feature>
<dbReference type="GO" id="GO:0010041">
    <property type="term" value="P:response to iron(III) ion"/>
    <property type="evidence" value="ECO:0007669"/>
    <property type="project" value="TreeGrafter"/>
</dbReference>
<gene>
    <name evidence="10" type="ORF">DFR41_105278</name>
</gene>
<evidence type="ECO:0000313" key="10">
    <source>
        <dbReference type="EMBL" id="RDI24363.1"/>
    </source>
</evidence>
<keyword evidence="3" id="KW-0328">Glycosyltransferase</keyword>
<evidence type="ECO:0000256" key="3">
    <source>
        <dbReference type="ARBA" id="ARBA00022676"/>
    </source>
</evidence>